<keyword evidence="4 6" id="KW-1133">Transmembrane helix</keyword>
<comment type="caution">
    <text evidence="7">The sequence shown here is derived from an EMBL/GenBank/DDBJ whole genome shotgun (WGS) entry which is preliminary data.</text>
</comment>
<keyword evidence="2" id="KW-1003">Cell membrane</keyword>
<dbReference type="Pfam" id="PF01943">
    <property type="entry name" value="Polysacc_synt"/>
    <property type="match status" value="1"/>
</dbReference>
<feature type="transmembrane region" description="Helical" evidence="6">
    <location>
        <begin position="107"/>
        <end position="131"/>
    </location>
</feature>
<dbReference type="Proteomes" id="UP001597601">
    <property type="component" value="Unassembled WGS sequence"/>
</dbReference>
<keyword evidence="5 6" id="KW-0472">Membrane</keyword>
<feature type="transmembrane region" description="Helical" evidence="6">
    <location>
        <begin position="32"/>
        <end position="52"/>
    </location>
</feature>
<feature type="transmembrane region" description="Helical" evidence="6">
    <location>
        <begin position="207"/>
        <end position="229"/>
    </location>
</feature>
<sequence>MATNIIQKVTSYIKSLTGGGDKARTSKVNFNIGISFILRAISVVSAFATISYSIKLLDTDKYGIWLAISSTVGWISILDIGLANGLRNKVAEYLAVADYKSAKIDVSSAYAIMLLIMVPVMLIFCVVAPFINWNGVFNTKLNERELLLTLIVVFIGLGLQFILKSINSVLQGDQKVYKANEIALICNVSPLIPIIFGAQYLKGSILFLAMAQTLLPVLVMLVYSVVLYTRNYRQISPSLKSVDLKKSRSLFSLSFAFFIVQIARVFLISTTEIIITREFGGHDVTTYNLLFKYYSVTNIVINIIMGTYWNAFTNAFTLNDFNWIRASIKKLEKISLIFFGVIVMQVLLIKPVFHLWVGDAVIVPMALSLCMAASYSISLFTDLYVIVLNGTGKVKMQSIVTIITALLHIPVVLIMIRYFGWGVNSIVYATILWVIIQGFMWKREIEIILRSGELKAANAASTA</sequence>
<feature type="transmembrane region" description="Helical" evidence="6">
    <location>
        <begin position="250"/>
        <end position="271"/>
    </location>
</feature>
<evidence type="ECO:0000256" key="6">
    <source>
        <dbReference type="SAM" id="Phobius"/>
    </source>
</evidence>
<protein>
    <submittedName>
        <fullName evidence="7">Lipopolysaccharide biosynthesis protein</fullName>
    </submittedName>
</protein>
<keyword evidence="8" id="KW-1185">Reference proteome</keyword>
<dbReference type="InterPro" id="IPR002797">
    <property type="entry name" value="Polysacc_synth"/>
</dbReference>
<dbReference type="PANTHER" id="PTHR30250">
    <property type="entry name" value="PST FAMILY PREDICTED COLANIC ACID TRANSPORTER"/>
    <property type="match status" value="1"/>
</dbReference>
<evidence type="ECO:0000256" key="2">
    <source>
        <dbReference type="ARBA" id="ARBA00022475"/>
    </source>
</evidence>
<feature type="transmembrane region" description="Helical" evidence="6">
    <location>
        <begin position="399"/>
        <end position="419"/>
    </location>
</feature>
<name>A0ABW5XTY1_9SPHI</name>
<evidence type="ECO:0000256" key="4">
    <source>
        <dbReference type="ARBA" id="ARBA00022989"/>
    </source>
</evidence>
<proteinExistence type="predicted"/>
<feature type="transmembrane region" description="Helical" evidence="6">
    <location>
        <begin position="64"/>
        <end position="86"/>
    </location>
</feature>
<dbReference type="InterPro" id="IPR050833">
    <property type="entry name" value="Poly_Biosynth_Transport"/>
</dbReference>
<reference evidence="8" key="1">
    <citation type="journal article" date="2019" name="Int. J. Syst. Evol. Microbiol.">
        <title>The Global Catalogue of Microorganisms (GCM) 10K type strain sequencing project: providing services to taxonomists for standard genome sequencing and annotation.</title>
        <authorList>
            <consortium name="The Broad Institute Genomics Platform"/>
            <consortium name="The Broad Institute Genome Sequencing Center for Infectious Disease"/>
            <person name="Wu L."/>
            <person name="Ma J."/>
        </authorList>
    </citation>
    <scope>NUCLEOTIDE SEQUENCE [LARGE SCALE GENOMIC DNA]</scope>
    <source>
        <strain evidence="8">KCTC 52232</strain>
    </source>
</reference>
<feature type="transmembrane region" description="Helical" evidence="6">
    <location>
        <begin position="334"/>
        <end position="356"/>
    </location>
</feature>
<dbReference type="RefSeq" id="WP_377129497.1">
    <property type="nucleotide sequence ID" value="NZ_JBHUON010000021.1"/>
</dbReference>
<comment type="subcellular location">
    <subcellularLocation>
        <location evidence="1">Cell membrane</location>
        <topology evidence="1">Multi-pass membrane protein</topology>
    </subcellularLocation>
</comment>
<accession>A0ABW5XTY1</accession>
<dbReference type="EMBL" id="JBHUON010000021">
    <property type="protein sequence ID" value="MFD2866132.1"/>
    <property type="molecule type" value="Genomic_DNA"/>
</dbReference>
<evidence type="ECO:0000313" key="7">
    <source>
        <dbReference type="EMBL" id="MFD2866132.1"/>
    </source>
</evidence>
<feature type="transmembrane region" description="Helical" evidence="6">
    <location>
        <begin position="291"/>
        <end position="313"/>
    </location>
</feature>
<evidence type="ECO:0000256" key="1">
    <source>
        <dbReference type="ARBA" id="ARBA00004651"/>
    </source>
</evidence>
<evidence type="ECO:0000313" key="8">
    <source>
        <dbReference type="Proteomes" id="UP001597601"/>
    </source>
</evidence>
<feature type="transmembrane region" description="Helical" evidence="6">
    <location>
        <begin position="362"/>
        <end position="387"/>
    </location>
</feature>
<gene>
    <name evidence="7" type="ORF">ACFSYC_15655</name>
</gene>
<feature type="transmembrane region" description="Helical" evidence="6">
    <location>
        <begin position="182"/>
        <end position="201"/>
    </location>
</feature>
<keyword evidence="3 6" id="KW-0812">Transmembrane</keyword>
<dbReference type="PANTHER" id="PTHR30250:SF11">
    <property type="entry name" value="O-ANTIGEN TRANSPORTER-RELATED"/>
    <property type="match status" value="1"/>
</dbReference>
<feature type="transmembrane region" description="Helical" evidence="6">
    <location>
        <begin position="146"/>
        <end position="170"/>
    </location>
</feature>
<evidence type="ECO:0000256" key="3">
    <source>
        <dbReference type="ARBA" id="ARBA00022692"/>
    </source>
</evidence>
<organism evidence="7 8">
    <name type="scientific">Mucilaginibacter antarcticus</name>
    <dbReference type="NCBI Taxonomy" id="1855725"/>
    <lineage>
        <taxon>Bacteria</taxon>
        <taxon>Pseudomonadati</taxon>
        <taxon>Bacteroidota</taxon>
        <taxon>Sphingobacteriia</taxon>
        <taxon>Sphingobacteriales</taxon>
        <taxon>Sphingobacteriaceae</taxon>
        <taxon>Mucilaginibacter</taxon>
    </lineage>
</organism>
<feature type="transmembrane region" description="Helical" evidence="6">
    <location>
        <begin position="425"/>
        <end position="441"/>
    </location>
</feature>
<evidence type="ECO:0000256" key="5">
    <source>
        <dbReference type="ARBA" id="ARBA00023136"/>
    </source>
</evidence>